<feature type="transmembrane region" description="Helical" evidence="6">
    <location>
        <begin position="230"/>
        <end position="250"/>
    </location>
</feature>
<dbReference type="InterPro" id="IPR001851">
    <property type="entry name" value="ABC_transp_permease"/>
</dbReference>
<dbReference type="RefSeq" id="WP_350240866.1">
    <property type="nucleotide sequence ID" value="NZ_CP158296.1"/>
</dbReference>
<accession>A0AAU7U5N0</accession>
<reference evidence="7" key="1">
    <citation type="submission" date="2024-06" db="EMBL/GenBank/DDBJ databases">
        <title>Draft Genome Sequence of Deinococcus sonorensis Type Strain KR-87, a Biofilm Producing Representative of the Genus Deinococcus.</title>
        <authorList>
            <person name="Boren L.S."/>
            <person name="Grosso R.A."/>
            <person name="Hugenberg-Cox A.N."/>
            <person name="Hill J.T.E."/>
            <person name="Albert C.M."/>
            <person name="Tuohy J.M."/>
        </authorList>
    </citation>
    <scope>NUCLEOTIDE SEQUENCE</scope>
    <source>
        <strain evidence="7">KR-87</strain>
        <plasmid evidence="7">pDson04</plasmid>
    </source>
</reference>
<dbReference type="PANTHER" id="PTHR32196:SF19">
    <property type="entry name" value="GALACTOFURANOSE TRANSPORTER PERMEASE PROTEIN YTFT"/>
    <property type="match status" value="1"/>
</dbReference>
<feature type="transmembrane region" description="Helical" evidence="6">
    <location>
        <begin position="310"/>
        <end position="326"/>
    </location>
</feature>
<geneLocation type="plasmid" evidence="7">
    <name>pDson04</name>
</geneLocation>
<keyword evidence="5 6" id="KW-0472">Membrane</keyword>
<feature type="transmembrane region" description="Helical" evidence="6">
    <location>
        <begin position="140"/>
        <end position="158"/>
    </location>
</feature>
<feature type="transmembrane region" description="Helical" evidence="6">
    <location>
        <begin position="61"/>
        <end position="80"/>
    </location>
</feature>
<proteinExistence type="predicted"/>
<evidence type="ECO:0000256" key="1">
    <source>
        <dbReference type="ARBA" id="ARBA00004651"/>
    </source>
</evidence>
<evidence type="ECO:0000256" key="2">
    <source>
        <dbReference type="ARBA" id="ARBA00022475"/>
    </source>
</evidence>
<dbReference type="EMBL" id="CP158296">
    <property type="protein sequence ID" value="XBV83406.1"/>
    <property type="molecule type" value="Genomic_DNA"/>
</dbReference>
<dbReference type="GO" id="GO:0022857">
    <property type="term" value="F:transmembrane transporter activity"/>
    <property type="evidence" value="ECO:0007669"/>
    <property type="project" value="InterPro"/>
</dbReference>
<evidence type="ECO:0000256" key="4">
    <source>
        <dbReference type="ARBA" id="ARBA00022989"/>
    </source>
</evidence>
<keyword evidence="4 6" id="KW-1133">Transmembrane helix</keyword>
<keyword evidence="2" id="KW-1003">Cell membrane</keyword>
<feature type="transmembrane region" description="Helical" evidence="6">
    <location>
        <begin position="110"/>
        <end position="133"/>
    </location>
</feature>
<feature type="transmembrane region" description="Helical" evidence="6">
    <location>
        <begin position="31"/>
        <end position="49"/>
    </location>
</feature>
<feature type="transmembrane region" description="Helical" evidence="6">
    <location>
        <begin position="178"/>
        <end position="199"/>
    </location>
</feature>
<dbReference type="PANTHER" id="PTHR32196">
    <property type="entry name" value="ABC TRANSPORTER PERMEASE PROTEIN YPHD-RELATED-RELATED"/>
    <property type="match status" value="1"/>
</dbReference>
<dbReference type="Pfam" id="PF02653">
    <property type="entry name" value="BPD_transp_2"/>
    <property type="match status" value="1"/>
</dbReference>
<protein>
    <submittedName>
        <fullName evidence="7">ABC transporter permease</fullName>
    </submittedName>
</protein>
<evidence type="ECO:0000256" key="6">
    <source>
        <dbReference type="SAM" id="Phobius"/>
    </source>
</evidence>
<dbReference type="KEGG" id="dsc:ABOD76_00075"/>
<name>A0AAU7U5N0_9DEIO</name>
<sequence length="333" mass="34474">MSGQLVPATSVRGQNGWQDLLADLKQVRASLLILAALLIFNALLTPNFLSVQTLNVNLTQVATIIIVAMGMTLVIATGGVDLSVGSLMAISGVLAPLIFLNAGLPGGVGVALAFVVPVLVTAGFGLLNGVFITRLRLQPIVATLVLYIAGRGIAQVITNGQLQSFDNPAFGYIGLGRPLGIPFQVLLMLVIVAITYWLVKRTVFGRFVLAVGGNETAARLAGVPTARVKLLVYSFSGLLAGVAGLIVIAINRSSDANQVGQNMELDAIAAVAVGGTLLSGGRAQVLGTVCGALIIQLIRYTLLAKGVPDAAALVVKAAIIVAAVALQQRRRRE</sequence>
<organism evidence="7">
    <name type="scientific">Deinococcus sonorensis KR-87</name>
    <dbReference type="NCBI Taxonomy" id="694439"/>
    <lineage>
        <taxon>Bacteria</taxon>
        <taxon>Thermotogati</taxon>
        <taxon>Deinococcota</taxon>
        <taxon>Deinococci</taxon>
        <taxon>Deinococcales</taxon>
        <taxon>Deinococcaceae</taxon>
        <taxon>Deinococcus</taxon>
    </lineage>
</organism>
<evidence type="ECO:0000256" key="5">
    <source>
        <dbReference type="ARBA" id="ARBA00023136"/>
    </source>
</evidence>
<comment type="subcellular location">
    <subcellularLocation>
        <location evidence="1">Cell membrane</location>
        <topology evidence="1">Multi-pass membrane protein</topology>
    </subcellularLocation>
</comment>
<keyword evidence="7" id="KW-0614">Plasmid</keyword>
<dbReference type="CDD" id="cd06579">
    <property type="entry name" value="TM_PBP1_transp_AraH_like"/>
    <property type="match status" value="1"/>
</dbReference>
<gene>
    <name evidence="7" type="ORF">ABOD76_00075</name>
</gene>
<dbReference type="GO" id="GO:0005886">
    <property type="term" value="C:plasma membrane"/>
    <property type="evidence" value="ECO:0007669"/>
    <property type="project" value="UniProtKB-SubCell"/>
</dbReference>
<dbReference type="AlphaFoldDB" id="A0AAU7U5N0"/>
<evidence type="ECO:0000313" key="7">
    <source>
        <dbReference type="EMBL" id="XBV83406.1"/>
    </source>
</evidence>
<evidence type="ECO:0000256" key="3">
    <source>
        <dbReference type="ARBA" id="ARBA00022692"/>
    </source>
</evidence>
<keyword evidence="3 6" id="KW-0812">Transmembrane</keyword>